<dbReference type="InterPro" id="IPR002885">
    <property type="entry name" value="PPR_rpt"/>
</dbReference>
<dbReference type="Proteomes" id="UP000886520">
    <property type="component" value="Chromosome 23"/>
</dbReference>
<dbReference type="EMBL" id="JABFUD020000023">
    <property type="protein sequence ID" value="KAI5061763.1"/>
    <property type="molecule type" value="Genomic_DNA"/>
</dbReference>
<dbReference type="PANTHER" id="PTHR24015:SF739">
    <property type="entry name" value="OS03G0644200 PROTEIN"/>
    <property type="match status" value="1"/>
</dbReference>
<dbReference type="Gene3D" id="1.25.40.10">
    <property type="entry name" value="Tetratricopeptide repeat domain"/>
    <property type="match status" value="1"/>
</dbReference>
<dbReference type="GO" id="GO:0009451">
    <property type="term" value="P:RNA modification"/>
    <property type="evidence" value="ECO:0007669"/>
    <property type="project" value="InterPro"/>
</dbReference>
<comment type="caution">
    <text evidence="3">The sequence shown here is derived from an EMBL/GenBank/DDBJ whole genome shotgun (WGS) entry which is preliminary data.</text>
</comment>
<evidence type="ECO:0000256" key="1">
    <source>
        <dbReference type="ARBA" id="ARBA00022737"/>
    </source>
</evidence>
<evidence type="ECO:0008006" key="5">
    <source>
        <dbReference type="Google" id="ProtNLM"/>
    </source>
</evidence>
<gene>
    <name evidence="3" type="ORF">GOP47_0024268</name>
</gene>
<name>A0A9D4Z448_ADICA</name>
<feature type="repeat" description="PPR" evidence="2">
    <location>
        <begin position="121"/>
        <end position="155"/>
    </location>
</feature>
<dbReference type="PROSITE" id="PS51375">
    <property type="entry name" value="PPR"/>
    <property type="match status" value="1"/>
</dbReference>
<accession>A0A9D4Z448</accession>
<keyword evidence="1" id="KW-0677">Repeat</keyword>
<dbReference type="FunFam" id="1.25.40.10:FF:000073">
    <property type="entry name" value="Pentatricopeptide repeat-containing protein chloroplastic"/>
    <property type="match status" value="1"/>
</dbReference>
<dbReference type="Pfam" id="PF01535">
    <property type="entry name" value="PPR"/>
    <property type="match status" value="1"/>
</dbReference>
<dbReference type="NCBIfam" id="TIGR00756">
    <property type="entry name" value="PPR"/>
    <property type="match status" value="1"/>
</dbReference>
<dbReference type="AlphaFoldDB" id="A0A9D4Z448"/>
<evidence type="ECO:0000256" key="2">
    <source>
        <dbReference type="PROSITE-ProRule" id="PRU00708"/>
    </source>
</evidence>
<reference evidence="3" key="1">
    <citation type="submission" date="2021-01" db="EMBL/GenBank/DDBJ databases">
        <title>Adiantum capillus-veneris genome.</title>
        <authorList>
            <person name="Fang Y."/>
            <person name="Liao Q."/>
        </authorList>
    </citation>
    <scope>NUCLEOTIDE SEQUENCE</scope>
    <source>
        <strain evidence="3">H3</strain>
        <tissue evidence="3">Leaf</tissue>
    </source>
</reference>
<dbReference type="GO" id="GO:0003723">
    <property type="term" value="F:RNA binding"/>
    <property type="evidence" value="ECO:0007669"/>
    <property type="project" value="InterPro"/>
</dbReference>
<evidence type="ECO:0000313" key="3">
    <source>
        <dbReference type="EMBL" id="KAI5061763.1"/>
    </source>
</evidence>
<evidence type="ECO:0000313" key="4">
    <source>
        <dbReference type="Proteomes" id="UP000886520"/>
    </source>
</evidence>
<sequence length="240" mass="26220">MYVKCGALVQAQQVPLTSFTSRCCLLECIDFGICSSRGRSGSSGLFSADAKRGHLSKSNHLHVQSGIMQDVNMGKRVHDDIVSQGLLTENVVLGTALVVMYCKCGVFHKAQKVLEELLVWNVVSWNVLITGYAQQRQGQEALGCFQQMQREGISPNVFTYTCILKACGITQDADMGKRIHDDIVSQGLLTENLVLGTTLVDMYAKCDVLHKALTVCMSSVVYLSEHNKSLTSGMLSLGVH</sequence>
<proteinExistence type="predicted"/>
<dbReference type="InterPro" id="IPR046960">
    <property type="entry name" value="PPR_At4g14850-like_plant"/>
</dbReference>
<dbReference type="Pfam" id="PF13041">
    <property type="entry name" value="PPR_2"/>
    <property type="match status" value="1"/>
</dbReference>
<dbReference type="InterPro" id="IPR011990">
    <property type="entry name" value="TPR-like_helical_dom_sf"/>
</dbReference>
<protein>
    <recommendedName>
        <fullName evidence="5">Pentatricopeptide repeat-containing protein</fullName>
    </recommendedName>
</protein>
<keyword evidence="4" id="KW-1185">Reference proteome</keyword>
<dbReference type="PANTHER" id="PTHR24015">
    <property type="entry name" value="OS07G0578800 PROTEIN-RELATED"/>
    <property type="match status" value="1"/>
</dbReference>
<organism evidence="3 4">
    <name type="scientific">Adiantum capillus-veneris</name>
    <name type="common">Maidenhair fern</name>
    <dbReference type="NCBI Taxonomy" id="13818"/>
    <lineage>
        <taxon>Eukaryota</taxon>
        <taxon>Viridiplantae</taxon>
        <taxon>Streptophyta</taxon>
        <taxon>Embryophyta</taxon>
        <taxon>Tracheophyta</taxon>
        <taxon>Polypodiopsida</taxon>
        <taxon>Polypodiidae</taxon>
        <taxon>Polypodiales</taxon>
        <taxon>Pteridineae</taxon>
        <taxon>Pteridaceae</taxon>
        <taxon>Vittarioideae</taxon>
        <taxon>Adiantum</taxon>
    </lineage>
</organism>